<sequence length="153" mass="16739">MKCVVELSEAEKITLQQLSINHKHRDIRTRAAGLLMLGRKIKPKAIAEQLGVSGQSVYNWSHAWRDSGVCGLTGGHCGGRPPALSDAMIATALEVARAEPLTLAQIAQRVQAIHAEPLPCRIETLGEALKREGFSFKRNRYALKKSATKRNSS</sequence>
<reference evidence="1 2" key="1">
    <citation type="submission" date="2019-10" db="EMBL/GenBank/DDBJ databases">
        <title>Paraburkholderia sp. isolated from nodules of Mimosa pudica from Brazilian Atlantic Forest soils.</title>
        <authorList>
            <person name="Paulitsch F."/>
            <person name="Hungria M."/>
            <person name="Dall'Agnol R."/>
        </authorList>
    </citation>
    <scope>NUCLEOTIDE SEQUENCE [LARGE SCALE GENOMIC DNA]</scope>
    <source>
        <strain evidence="1 2">CNPSo 3157</strain>
    </source>
</reference>
<keyword evidence="2" id="KW-1185">Reference proteome</keyword>
<dbReference type="Proteomes" id="UP000484381">
    <property type="component" value="Unassembled WGS sequence"/>
</dbReference>
<protein>
    <submittedName>
        <fullName evidence="1">Helix-turn-helix domain-containing protein</fullName>
    </submittedName>
</protein>
<dbReference type="AlphaFoldDB" id="A0A7X1NLE9"/>
<name>A0A7X1NLE9_9BURK</name>
<dbReference type="SUPFAM" id="SSF46689">
    <property type="entry name" value="Homeodomain-like"/>
    <property type="match status" value="1"/>
</dbReference>
<dbReference type="EMBL" id="WHNP01000231">
    <property type="protein sequence ID" value="MPW24139.1"/>
    <property type="molecule type" value="Genomic_DNA"/>
</dbReference>
<comment type="caution">
    <text evidence="1">The sequence shown here is derived from an EMBL/GenBank/DDBJ whole genome shotgun (WGS) entry which is preliminary data.</text>
</comment>
<organism evidence="1 2">
    <name type="scientific">Paraburkholderia franconis</name>
    <dbReference type="NCBI Taxonomy" id="2654983"/>
    <lineage>
        <taxon>Bacteria</taxon>
        <taxon>Pseudomonadati</taxon>
        <taxon>Pseudomonadota</taxon>
        <taxon>Betaproteobacteria</taxon>
        <taxon>Burkholderiales</taxon>
        <taxon>Burkholderiaceae</taxon>
        <taxon>Paraburkholderia</taxon>
    </lineage>
</organism>
<dbReference type="RefSeq" id="WP_152768451.1">
    <property type="nucleotide sequence ID" value="NZ_WHNP01000231.1"/>
</dbReference>
<proteinExistence type="predicted"/>
<accession>A0A7X1NLE9</accession>
<evidence type="ECO:0000313" key="1">
    <source>
        <dbReference type="EMBL" id="MPW24139.1"/>
    </source>
</evidence>
<dbReference type="InterPro" id="IPR009057">
    <property type="entry name" value="Homeodomain-like_sf"/>
</dbReference>
<gene>
    <name evidence="1" type="ORF">GCT13_47850</name>
</gene>
<evidence type="ECO:0000313" key="2">
    <source>
        <dbReference type="Proteomes" id="UP000484381"/>
    </source>
</evidence>
<dbReference type="Pfam" id="PF13384">
    <property type="entry name" value="HTH_23"/>
    <property type="match status" value="1"/>
</dbReference>